<name>A0A9P4YFU9_9EURO</name>
<evidence type="ECO:0000259" key="1">
    <source>
        <dbReference type="Pfam" id="PF13391"/>
    </source>
</evidence>
<protein>
    <submittedName>
        <fullName evidence="2">HNHc domain-containing protein</fullName>
    </submittedName>
</protein>
<evidence type="ECO:0000313" key="2">
    <source>
        <dbReference type="EMBL" id="KAF3895687.1"/>
    </source>
</evidence>
<proteinExistence type="predicted"/>
<dbReference type="InterPro" id="IPR003615">
    <property type="entry name" value="HNH_nuc"/>
</dbReference>
<comment type="caution">
    <text evidence="2">The sequence shown here is derived from an EMBL/GenBank/DDBJ whole genome shotgun (WGS) entry which is preliminary data.</text>
</comment>
<reference evidence="2" key="1">
    <citation type="submission" date="2020-03" db="EMBL/GenBank/DDBJ databases">
        <title>Whole Genome Sequence of Trichophyton interdigitale from India.</title>
        <authorList>
            <person name="Kumar P."/>
        </authorList>
    </citation>
    <scope>NUCLEOTIDE SEQUENCE</scope>
    <source>
        <strain evidence="2">UCMS-IGIB-CI14</strain>
    </source>
</reference>
<dbReference type="EMBL" id="JAAQVJ010000086">
    <property type="protein sequence ID" value="KAF3895687.1"/>
    <property type="molecule type" value="Genomic_DNA"/>
</dbReference>
<dbReference type="Pfam" id="PF13391">
    <property type="entry name" value="HNH_2"/>
    <property type="match status" value="1"/>
</dbReference>
<sequence length="334" mass="37686">MIMEKFDLPITSSPVPSSSFSELTAVSAGTAEDLDRQSKERLGRYVAASERDNVVQLMDAFMKYLPKDGSVRLMQDVISLDEDEKLRQLKEHLVDAILKPIQAVGGRTPAPTPSPCHDSQAKLKNDCLKRDGYRCQVTGLWDRHSVETGKIVPENERILAATEVAHILPFSLGSFDEDKQFEVENKATIWQALYRYFPGLEKVITPDAINTPANSITLFQLLHPQFGSLNITFKETDQPYVYNIVHKLANYIEFSYLPRNGQVTFHCYDNSIVMPSPFLLSVHARIGKILQVSGLKERFEKIMRSLYLPFEVDPDGSTDLETAVSDKLFILTDV</sequence>
<organism evidence="2 3">
    <name type="scientific">Trichophyton interdigitale</name>
    <dbReference type="NCBI Taxonomy" id="101480"/>
    <lineage>
        <taxon>Eukaryota</taxon>
        <taxon>Fungi</taxon>
        <taxon>Dikarya</taxon>
        <taxon>Ascomycota</taxon>
        <taxon>Pezizomycotina</taxon>
        <taxon>Eurotiomycetes</taxon>
        <taxon>Eurotiomycetidae</taxon>
        <taxon>Onygenales</taxon>
        <taxon>Arthrodermataceae</taxon>
        <taxon>Trichophyton</taxon>
    </lineage>
</organism>
<dbReference type="AlphaFoldDB" id="A0A9P4YFU9"/>
<evidence type="ECO:0000313" key="3">
    <source>
        <dbReference type="Proteomes" id="UP000749309"/>
    </source>
</evidence>
<feature type="domain" description="HNH nuclease" evidence="1">
    <location>
        <begin position="135"/>
        <end position="233"/>
    </location>
</feature>
<dbReference type="Proteomes" id="UP000749309">
    <property type="component" value="Unassembled WGS sequence"/>
</dbReference>
<gene>
    <name evidence="2" type="ORF">GY632_3149</name>
</gene>
<accession>A0A9P4YFU9</accession>